<evidence type="ECO:0000256" key="3">
    <source>
        <dbReference type="ARBA" id="ARBA00023180"/>
    </source>
</evidence>
<evidence type="ECO:0000313" key="6">
    <source>
        <dbReference type="Proteomes" id="UP000001357"/>
    </source>
</evidence>
<dbReference type="Pfam" id="PF03632">
    <property type="entry name" value="Glyco_hydro_65m"/>
    <property type="match status" value="1"/>
</dbReference>
<name>A9UXV0_MONBE</name>
<protein>
    <recommendedName>
        <fullName evidence="4">Glycoside hydrolase family 65 central catalytic domain-containing protein</fullName>
    </recommendedName>
</protein>
<dbReference type="STRING" id="81824.A9UXV0"/>
<gene>
    <name evidence="5" type="ORF">MONBRDRAFT_16873</name>
</gene>
<sequence>MGSVRLLASRATSVDDDRAAANDNVLQRAATALQAAEQQDQDAFYAAHVAACASLYSSRIEVDGNTTLAAIVNASLYGLMTALRGEVTYSTSPGGLATNTYHGHTFWDVETWMWPTLNLFYPDIALSVLTYRSNRLGAAESIARSHHMDGAMFPWESAFTGQETDPAPGTLNEEHIQGDIAFAFRQYFQATGDGAWLNSTGYDVLAKVAAFWASKAQRNSDGSYSIPDIMGPDEYHGGVTDSVYCNVIAQLSLQTAHDWAARVGRAPNATLQTIAQNLRVLFNASTGIHPEYLGYDGSTVKQADTILIGYPLGYNMTAAVRAADLNYYRERTDPHGPAMTWGMFSIGYRDVGLAAEADDFFQQSFEGNLVGPFLRWAEVKGGGGAFNFITGAGGFLQTVWAGYGGARLTDDVLELRAPSPLPGSTGLLLRGLAYQGGRFTVEARQSPAGWTLTLAHGGDASSFELAVVAAAGVIPTPDQWQPLPAGQPQAFQIGSVVLVRSKSA</sequence>
<dbReference type="AlphaFoldDB" id="A9UXV0"/>
<keyword evidence="2" id="KW-0378">Hydrolase</keyword>
<dbReference type="FunFam" id="1.50.10.10:FF:000032">
    <property type="entry name" value="Vacuolar acid trehalase"/>
    <property type="match status" value="1"/>
</dbReference>
<dbReference type="InterPro" id="IPR012341">
    <property type="entry name" value="6hp_glycosidase-like_sf"/>
</dbReference>
<dbReference type="InterPro" id="IPR005195">
    <property type="entry name" value="Glyco_hydro_65_M"/>
</dbReference>
<dbReference type="Gene3D" id="1.50.10.10">
    <property type="match status" value="1"/>
</dbReference>
<dbReference type="RefSeq" id="XP_001745171.1">
    <property type="nucleotide sequence ID" value="XM_001745119.1"/>
</dbReference>
<dbReference type="GO" id="GO:0004555">
    <property type="term" value="F:alpha,alpha-trehalase activity"/>
    <property type="evidence" value="ECO:0007669"/>
    <property type="project" value="UniProtKB-ARBA"/>
</dbReference>
<organism evidence="5 6">
    <name type="scientific">Monosiga brevicollis</name>
    <name type="common">Choanoflagellate</name>
    <dbReference type="NCBI Taxonomy" id="81824"/>
    <lineage>
        <taxon>Eukaryota</taxon>
        <taxon>Choanoflagellata</taxon>
        <taxon>Craspedida</taxon>
        <taxon>Salpingoecidae</taxon>
        <taxon>Monosiga</taxon>
    </lineage>
</organism>
<dbReference type="OMA" id="ATHDDEW"/>
<dbReference type="InterPro" id="IPR008928">
    <property type="entry name" value="6-hairpin_glycosidase_sf"/>
</dbReference>
<dbReference type="PANTHER" id="PTHR11051">
    <property type="entry name" value="GLYCOSYL HYDROLASE-RELATED"/>
    <property type="match status" value="1"/>
</dbReference>
<keyword evidence="6" id="KW-1185">Reference proteome</keyword>
<reference evidence="5 6" key="1">
    <citation type="journal article" date="2008" name="Nature">
        <title>The genome of the choanoflagellate Monosiga brevicollis and the origin of metazoans.</title>
        <authorList>
            <consortium name="JGI Sequencing"/>
            <person name="King N."/>
            <person name="Westbrook M.J."/>
            <person name="Young S.L."/>
            <person name="Kuo A."/>
            <person name="Abedin M."/>
            <person name="Chapman J."/>
            <person name="Fairclough S."/>
            <person name="Hellsten U."/>
            <person name="Isogai Y."/>
            <person name="Letunic I."/>
            <person name="Marr M."/>
            <person name="Pincus D."/>
            <person name="Putnam N."/>
            <person name="Rokas A."/>
            <person name="Wright K.J."/>
            <person name="Zuzow R."/>
            <person name="Dirks W."/>
            <person name="Good M."/>
            <person name="Goodstein D."/>
            <person name="Lemons D."/>
            <person name="Li W."/>
            <person name="Lyons J.B."/>
            <person name="Morris A."/>
            <person name="Nichols S."/>
            <person name="Richter D.J."/>
            <person name="Salamov A."/>
            <person name="Bork P."/>
            <person name="Lim W.A."/>
            <person name="Manning G."/>
            <person name="Miller W.T."/>
            <person name="McGinnis W."/>
            <person name="Shapiro H."/>
            <person name="Tjian R."/>
            <person name="Grigoriev I.V."/>
            <person name="Rokhsar D."/>
        </authorList>
    </citation>
    <scope>NUCLEOTIDE SEQUENCE [LARGE SCALE GENOMIC DNA]</scope>
    <source>
        <strain evidence="6">MX1 / ATCC 50154</strain>
    </source>
</reference>
<dbReference type="FunCoup" id="A9UXV0">
    <property type="interactions" value="161"/>
</dbReference>
<feature type="domain" description="Glycoside hydrolase family 65 central catalytic" evidence="4">
    <location>
        <begin position="76"/>
        <end position="266"/>
    </location>
</feature>
<dbReference type="GO" id="GO:0004553">
    <property type="term" value="F:hydrolase activity, hydrolyzing O-glycosyl compounds"/>
    <property type="evidence" value="ECO:0000318"/>
    <property type="project" value="GO_Central"/>
</dbReference>
<proteinExistence type="inferred from homology"/>
<dbReference type="GeneID" id="5890686"/>
<comment type="similarity">
    <text evidence="1">Belongs to the glycosyl hydrolase 65 family.</text>
</comment>
<accession>A9UXV0</accession>
<dbReference type="SUPFAM" id="SSF48208">
    <property type="entry name" value="Six-hairpin glycosidases"/>
    <property type="match status" value="1"/>
</dbReference>
<dbReference type="eggNOG" id="KOG4125">
    <property type="taxonomic scope" value="Eukaryota"/>
</dbReference>
<evidence type="ECO:0000313" key="5">
    <source>
        <dbReference type="EMBL" id="EDQ89749.1"/>
    </source>
</evidence>
<evidence type="ECO:0000256" key="1">
    <source>
        <dbReference type="ARBA" id="ARBA00006768"/>
    </source>
</evidence>
<dbReference type="Proteomes" id="UP000001357">
    <property type="component" value="Unassembled WGS sequence"/>
</dbReference>
<evidence type="ECO:0000259" key="4">
    <source>
        <dbReference type="Pfam" id="PF03632"/>
    </source>
</evidence>
<dbReference type="InParanoid" id="A9UXV0"/>
<keyword evidence="3" id="KW-0325">Glycoprotein</keyword>
<dbReference type="PANTHER" id="PTHR11051:SF8">
    <property type="entry name" value="PROTEIN-GLUCOSYLGALACTOSYLHYDROXYLYSINE GLUCOSIDASE"/>
    <property type="match status" value="1"/>
</dbReference>
<dbReference type="KEGG" id="mbr:MONBRDRAFT_16873"/>
<dbReference type="GO" id="GO:0005975">
    <property type="term" value="P:carbohydrate metabolic process"/>
    <property type="evidence" value="ECO:0000318"/>
    <property type="project" value="GO_Central"/>
</dbReference>
<evidence type="ECO:0000256" key="2">
    <source>
        <dbReference type="ARBA" id="ARBA00022801"/>
    </source>
</evidence>
<dbReference type="EMBL" id="CH991549">
    <property type="protein sequence ID" value="EDQ89749.1"/>
    <property type="molecule type" value="Genomic_DNA"/>
</dbReference>